<protein>
    <submittedName>
        <fullName evidence="1">Uncharacterized protein</fullName>
    </submittedName>
</protein>
<gene>
    <name evidence="1" type="ORF">SV7mr_48490</name>
</gene>
<accession>A0A517T1R3</accession>
<reference evidence="1 2" key="1">
    <citation type="submission" date="2019-02" db="EMBL/GenBank/DDBJ databases">
        <title>Deep-cultivation of Planctomycetes and their phenomic and genomic characterization uncovers novel biology.</title>
        <authorList>
            <person name="Wiegand S."/>
            <person name="Jogler M."/>
            <person name="Boedeker C."/>
            <person name="Pinto D."/>
            <person name="Vollmers J."/>
            <person name="Rivas-Marin E."/>
            <person name="Kohn T."/>
            <person name="Peeters S.H."/>
            <person name="Heuer A."/>
            <person name="Rast P."/>
            <person name="Oberbeckmann S."/>
            <person name="Bunk B."/>
            <person name="Jeske O."/>
            <person name="Meyerdierks A."/>
            <person name="Storesund J.E."/>
            <person name="Kallscheuer N."/>
            <person name="Luecker S."/>
            <person name="Lage O.M."/>
            <person name="Pohl T."/>
            <person name="Merkel B.J."/>
            <person name="Hornburger P."/>
            <person name="Mueller R.-W."/>
            <person name="Bruemmer F."/>
            <person name="Labrenz M."/>
            <person name="Spormann A.M."/>
            <person name="Op den Camp H."/>
            <person name="Overmann J."/>
            <person name="Amann R."/>
            <person name="Jetten M.S.M."/>
            <person name="Mascher T."/>
            <person name="Medema M.H."/>
            <person name="Devos D.P."/>
            <person name="Kaster A.-K."/>
            <person name="Ovreas L."/>
            <person name="Rohde M."/>
            <person name="Galperin M.Y."/>
            <person name="Jogler C."/>
        </authorList>
    </citation>
    <scope>NUCLEOTIDE SEQUENCE [LARGE SCALE GENOMIC DNA]</scope>
    <source>
        <strain evidence="1 2">SV_7m_r</strain>
    </source>
</reference>
<sequence length="43" mass="5000">MLLVPEVPGSLRPNRRMQNDGREGRFKEIFYGLQHDGAAMWLI</sequence>
<keyword evidence="2" id="KW-1185">Reference proteome</keyword>
<evidence type="ECO:0000313" key="1">
    <source>
        <dbReference type="EMBL" id="QDT62302.1"/>
    </source>
</evidence>
<organism evidence="1 2">
    <name type="scientific">Stieleria bergensis</name>
    <dbReference type="NCBI Taxonomy" id="2528025"/>
    <lineage>
        <taxon>Bacteria</taxon>
        <taxon>Pseudomonadati</taxon>
        <taxon>Planctomycetota</taxon>
        <taxon>Planctomycetia</taxon>
        <taxon>Pirellulales</taxon>
        <taxon>Pirellulaceae</taxon>
        <taxon>Stieleria</taxon>
    </lineage>
</organism>
<evidence type="ECO:0000313" key="2">
    <source>
        <dbReference type="Proteomes" id="UP000315003"/>
    </source>
</evidence>
<proteinExistence type="predicted"/>
<dbReference type="EMBL" id="CP036272">
    <property type="protein sequence ID" value="QDT62302.1"/>
    <property type="molecule type" value="Genomic_DNA"/>
</dbReference>
<dbReference type="AlphaFoldDB" id="A0A517T1R3"/>
<name>A0A517T1R3_9BACT</name>
<dbReference type="Proteomes" id="UP000315003">
    <property type="component" value="Chromosome"/>
</dbReference>